<evidence type="ECO:0000313" key="1">
    <source>
        <dbReference type="EMBL" id="MDW2908513.1"/>
    </source>
</evidence>
<protein>
    <submittedName>
        <fullName evidence="1">Uncharacterized protein</fullName>
    </submittedName>
</protein>
<organism evidence="1 2">
    <name type="scientific">Mesomycoplasma ovipneumoniae</name>
    <dbReference type="NCBI Taxonomy" id="29562"/>
    <lineage>
        <taxon>Bacteria</taxon>
        <taxon>Bacillati</taxon>
        <taxon>Mycoplasmatota</taxon>
        <taxon>Mycoplasmoidales</taxon>
        <taxon>Metamycoplasmataceae</taxon>
        <taxon>Mesomycoplasma</taxon>
    </lineage>
</organism>
<keyword evidence="2" id="KW-1185">Reference proteome</keyword>
<dbReference type="EMBL" id="JAWPFF010000009">
    <property type="protein sequence ID" value="MDW2908513.1"/>
    <property type="molecule type" value="Genomic_DNA"/>
</dbReference>
<name>A0ABU4GUQ0_9BACT</name>
<gene>
    <name evidence="1" type="ORF">R7V75_02120</name>
</gene>
<dbReference type="RefSeq" id="WP_318053000.1">
    <property type="nucleotide sequence ID" value="NZ_JAWPFF010000009.1"/>
</dbReference>
<dbReference type="Proteomes" id="UP001275471">
    <property type="component" value="Unassembled WGS sequence"/>
</dbReference>
<sequence length="232" mass="27702">MSFNKKKYLFLAPLIVLPWIIPAIIFALQNKNNNFEAKISNPGNNNLFNININDNENLKSKISPNNDLFTISVKDSEALKSNIFSYYDLTRMDKKKTIWLKNSEWMPIFLNDNEKIQEIIKKYLYFESDNFKTYNNKEFNKLSTFFSKEYDKATTEGDNFQKLRANWSFVDYEKIFTKKFFIIDGLNQYKEFFKESDLKEPFLKYKNDNEFFAKNLFFAYIAGKRLANPCYL</sequence>
<proteinExistence type="predicted"/>
<evidence type="ECO:0000313" key="2">
    <source>
        <dbReference type="Proteomes" id="UP001275471"/>
    </source>
</evidence>
<comment type="caution">
    <text evidence="1">The sequence shown here is derived from an EMBL/GenBank/DDBJ whole genome shotgun (WGS) entry which is preliminary data.</text>
</comment>
<accession>A0ABU4GUQ0</accession>
<reference evidence="1" key="1">
    <citation type="submission" date="2023-10" db="EMBL/GenBank/DDBJ databases">
        <title>Genome sequences of Mycoplasma ovipneumoniae isolated from goats.</title>
        <authorList>
            <person name="Spergser J."/>
        </authorList>
    </citation>
    <scope>NUCLEOTIDE SEQUENCE [LARGE SCALE GENOMIC DNA]</scope>
    <source>
        <strain evidence="1">1N</strain>
    </source>
</reference>